<dbReference type="Pfam" id="PF09002">
    <property type="entry name" value="Card1_endonuc"/>
    <property type="match status" value="1"/>
</dbReference>
<dbReference type="RefSeq" id="WP_191144378.1">
    <property type="nucleotide sequence ID" value="NZ_JACXAF010000008.1"/>
</dbReference>
<dbReference type="SUPFAM" id="SSF52980">
    <property type="entry name" value="Restriction endonuclease-like"/>
    <property type="match status" value="1"/>
</dbReference>
<dbReference type="EMBL" id="JACXAF010000008">
    <property type="protein sequence ID" value="MBD1389273.1"/>
    <property type="molecule type" value="Genomic_DNA"/>
</dbReference>
<dbReference type="InterPro" id="IPR015093">
    <property type="entry name" value="Card1_endonucl_dom"/>
</dbReference>
<dbReference type="AlphaFoldDB" id="A0A8J6QIF1"/>
<dbReference type="GO" id="GO:0003676">
    <property type="term" value="F:nucleic acid binding"/>
    <property type="evidence" value="ECO:0007669"/>
    <property type="project" value="InterPro"/>
</dbReference>
<dbReference type="Gene3D" id="1.10.10.680">
    <property type="entry name" value="Hypothetical protein VC1899 (Restriction endonuclease-like)"/>
    <property type="match status" value="1"/>
</dbReference>
<evidence type="ECO:0000259" key="1">
    <source>
        <dbReference type="Pfam" id="PF09002"/>
    </source>
</evidence>
<dbReference type="Proteomes" id="UP000638014">
    <property type="component" value="Unassembled WGS sequence"/>
</dbReference>
<dbReference type="CDD" id="cd22364">
    <property type="entry name" value="VC1899-like"/>
    <property type="match status" value="1"/>
</dbReference>
<name>A0A8J6QIF1_9GAMM</name>
<protein>
    <submittedName>
        <fullName evidence="2">DUF1887 family protein</fullName>
    </submittedName>
</protein>
<dbReference type="Gene3D" id="3.40.50.10770">
    <property type="entry name" value="Hypothetical protein VC1899 like domain (Restriction endonuclease-like)"/>
    <property type="match status" value="1"/>
</dbReference>
<evidence type="ECO:0000313" key="3">
    <source>
        <dbReference type="Proteomes" id="UP000638014"/>
    </source>
</evidence>
<sequence>MGTYHLCILDNEPASIVTPAFDSYIPTDGLVLSYGKTQEATAKRIQKIVKSRSMQCEIHLQPDVTEVAGLKDHYSELLERYIDEHDVWLNASTGSHHHMLSAFDVFRTYQQQIFIVEPKLDRLHWLYPDNLSATEIADKINLSDFLSLYGAKLATTKNKAGISADIRVIGEHWAMHADSYADALGRLNYLAFTADNSTLTSVPLSDKFIRDPNLNQLITDLEELDYVGIKNNKLVFASEEARFFANGGWLEELVFSIVRGLRSKLGTIHDDGHSIEISRDIGMPHPVKNELDVALLANNKLHLIECKTKKFESNGASSALYKLDSLTDLLGGIQARGMLVSYLPISKSDKRRAKALGIKVVSAKQLQNLKAIIKQWVLLA</sequence>
<dbReference type="InterPro" id="IPR011856">
    <property type="entry name" value="tRNA_endonuc-like_dom_sf"/>
</dbReference>
<proteinExistence type="predicted"/>
<dbReference type="Gene3D" id="3.40.1350.10">
    <property type="match status" value="1"/>
</dbReference>
<comment type="caution">
    <text evidence="2">The sequence shown here is derived from an EMBL/GenBank/DDBJ whole genome shotgun (WGS) entry which is preliminary data.</text>
</comment>
<dbReference type="InterPro" id="IPR011335">
    <property type="entry name" value="Restrct_endonuc-II-like"/>
</dbReference>
<accession>A0A8J6QIF1</accession>
<gene>
    <name evidence="2" type="ORF">IC617_07540</name>
</gene>
<organism evidence="2 3">
    <name type="scientific">Neiella litorisoli</name>
    <dbReference type="NCBI Taxonomy" id="2771431"/>
    <lineage>
        <taxon>Bacteria</taxon>
        <taxon>Pseudomonadati</taxon>
        <taxon>Pseudomonadota</taxon>
        <taxon>Gammaproteobacteria</taxon>
        <taxon>Alteromonadales</taxon>
        <taxon>Echinimonadaceae</taxon>
        <taxon>Neiella</taxon>
    </lineage>
</organism>
<feature type="domain" description="Card1 endonuclease" evidence="1">
    <location>
        <begin position="239"/>
        <end position="379"/>
    </location>
</feature>
<keyword evidence="3" id="KW-1185">Reference proteome</keyword>
<evidence type="ECO:0000313" key="2">
    <source>
        <dbReference type="EMBL" id="MBD1389273.1"/>
    </source>
</evidence>
<reference evidence="2" key="1">
    <citation type="submission" date="2020-09" db="EMBL/GenBank/DDBJ databases">
        <title>A novel bacterium of genus Neiella, isolated from South China Sea.</title>
        <authorList>
            <person name="Huang H."/>
            <person name="Mo K."/>
            <person name="Hu Y."/>
        </authorList>
    </citation>
    <scope>NUCLEOTIDE SEQUENCE</scope>
    <source>
        <strain evidence="2">HB171785</strain>
    </source>
</reference>